<feature type="transmembrane region" description="Helical" evidence="6">
    <location>
        <begin position="185"/>
        <end position="208"/>
    </location>
</feature>
<comment type="subcellular location">
    <subcellularLocation>
        <location evidence="1 6">Cell membrane</location>
        <topology evidence="1 6">Multi-pass membrane protein</topology>
    </subcellularLocation>
</comment>
<feature type="transmembrane region" description="Helical" evidence="6">
    <location>
        <begin position="12"/>
        <end position="29"/>
    </location>
</feature>
<dbReference type="PANTHER" id="PTHR12677:SF49">
    <property type="entry name" value="TVP38_TMEM64 FAMILY MEMBRANE PROTEIN"/>
    <property type="match status" value="1"/>
</dbReference>
<evidence type="ECO:0000313" key="9">
    <source>
        <dbReference type="Proteomes" id="UP000178585"/>
    </source>
</evidence>
<dbReference type="PANTHER" id="PTHR12677">
    <property type="entry name" value="GOLGI APPARATUS MEMBRANE PROTEIN TVP38-RELATED"/>
    <property type="match status" value="1"/>
</dbReference>
<dbReference type="AlphaFoldDB" id="A0A1F4XWW4"/>
<keyword evidence="4 6" id="KW-1133">Transmembrane helix</keyword>
<sequence>MQDKHIVIAQQVGALTMFGALFVAASLVANVHKDALAEVVNAGGAVGMFGFILLIAVFVVFVIPLDLVLLVPLGTAAWGPVPTALMSIAGWTLGAAVAFGVARRWGAPFVERIVGMRRVRLLENRVPKKHLFGTVVALRMLVSVDVLSYALGLFSTMSWPRYIAATALGVAPFGFYFAYAGTLPFWYQIAAVAAALALASIIIMYWGIRREP</sequence>
<feature type="transmembrane region" description="Helical" evidence="6">
    <location>
        <begin position="83"/>
        <end position="102"/>
    </location>
</feature>
<name>A0A1F4XWW4_9BACT</name>
<keyword evidence="2 6" id="KW-1003">Cell membrane</keyword>
<gene>
    <name evidence="8" type="ORF">A2949_02755</name>
</gene>
<dbReference type="EMBL" id="MEWZ01000029">
    <property type="protein sequence ID" value="OGC86189.1"/>
    <property type="molecule type" value="Genomic_DNA"/>
</dbReference>
<organism evidence="8 9">
    <name type="scientific">Candidatus Adlerbacteria bacterium RIFCSPLOWO2_01_FULL_54_21b</name>
    <dbReference type="NCBI Taxonomy" id="1797245"/>
    <lineage>
        <taxon>Bacteria</taxon>
        <taxon>Candidatus Adleribacteriota</taxon>
    </lineage>
</organism>
<dbReference type="STRING" id="1797245.A2949_02755"/>
<evidence type="ECO:0000259" key="7">
    <source>
        <dbReference type="Pfam" id="PF09335"/>
    </source>
</evidence>
<dbReference type="Pfam" id="PF09335">
    <property type="entry name" value="VTT_dom"/>
    <property type="match status" value="1"/>
</dbReference>
<protein>
    <recommendedName>
        <fullName evidence="6">TVP38/TMEM64 family membrane protein</fullName>
    </recommendedName>
</protein>
<reference evidence="8 9" key="1">
    <citation type="journal article" date="2016" name="Nat. Commun.">
        <title>Thousands of microbial genomes shed light on interconnected biogeochemical processes in an aquifer system.</title>
        <authorList>
            <person name="Anantharaman K."/>
            <person name="Brown C.T."/>
            <person name="Hug L.A."/>
            <person name="Sharon I."/>
            <person name="Castelle C.J."/>
            <person name="Probst A.J."/>
            <person name="Thomas B.C."/>
            <person name="Singh A."/>
            <person name="Wilkins M.J."/>
            <person name="Karaoz U."/>
            <person name="Brodie E.L."/>
            <person name="Williams K.H."/>
            <person name="Hubbard S.S."/>
            <person name="Banfield J.F."/>
        </authorList>
    </citation>
    <scope>NUCLEOTIDE SEQUENCE [LARGE SCALE GENOMIC DNA]</scope>
</reference>
<dbReference type="InterPro" id="IPR015414">
    <property type="entry name" value="TMEM64"/>
</dbReference>
<dbReference type="InterPro" id="IPR032816">
    <property type="entry name" value="VTT_dom"/>
</dbReference>
<feature type="transmembrane region" description="Helical" evidence="6">
    <location>
        <begin position="162"/>
        <end position="179"/>
    </location>
</feature>
<comment type="caution">
    <text evidence="8">The sequence shown here is derived from an EMBL/GenBank/DDBJ whole genome shotgun (WGS) entry which is preliminary data.</text>
</comment>
<keyword evidence="3 6" id="KW-0812">Transmembrane</keyword>
<dbReference type="GO" id="GO:0005886">
    <property type="term" value="C:plasma membrane"/>
    <property type="evidence" value="ECO:0007669"/>
    <property type="project" value="UniProtKB-SubCell"/>
</dbReference>
<evidence type="ECO:0000256" key="1">
    <source>
        <dbReference type="ARBA" id="ARBA00004651"/>
    </source>
</evidence>
<evidence type="ECO:0000256" key="6">
    <source>
        <dbReference type="RuleBase" id="RU366058"/>
    </source>
</evidence>
<proteinExistence type="inferred from homology"/>
<evidence type="ECO:0000256" key="5">
    <source>
        <dbReference type="ARBA" id="ARBA00023136"/>
    </source>
</evidence>
<evidence type="ECO:0000256" key="2">
    <source>
        <dbReference type="ARBA" id="ARBA00022475"/>
    </source>
</evidence>
<comment type="similarity">
    <text evidence="6">Belongs to the TVP38/TMEM64 family.</text>
</comment>
<dbReference type="Proteomes" id="UP000178585">
    <property type="component" value="Unassembled WGS sequence"/>
</dbReference>
<feature type="domain" description="VTT" evidence="7">
    <location>
        <begin position="68"/>
        <end position="182"/>
    </location>
</feature>
<keyword evidence="5 6" id="KW-0472">Membrane</keyword>
<evidence type="ECO:0000256" key="3">
    <source>
        <dbReference type="ARBA" id="ARBA00022692"/>
    </source>
</evidence>
<feature type="transmembrane region" description="Helical" evidence="6">
    <location>
        <begin position="49"/>
        <end position="71"/>
    </location>
</feature>
<feature type="transmembrane region" description="Helical" evidence="6">
    <location>
        <begin position="131"/>
        <end position="150"/>
    </location>
</feature>
<evidence type="ECO:0000313" key="8">
    <source>
        <dbReference type="EMBL" id="OGC86189.1"/>
    </source>
</evidence>
<evidence type="ECO:0000256" key="4">
    <source>
        <dbReference type="ARBA" id="ARBA00022989"/>
    </source>
</evidence>
<accession>A0A1F4XWW4</accession>